<dbReference type="InterPro" id="IPR018392">
    <property type="entry name" value="LysM"/>
</dbReference>
<name>A0A8H8R839_9HELO</name>
<dbReference type="SUPFAM" id="SSF53955">
    <property type="entry name" value="Lysozyme-like"/>
    <property type="match status" value="1"/>
</dbReference>
<dbReference type="PANTHER" id="PTHR34997:SF23">
    <property type="entry name" value="LYSM DOMAIN-CONTAINING PROTEIN"/>
    <property type="match status" value="1"/>
</dbReference>
<comment type="caution">
    <text evidence="6">The sequence shown here is derived from an EMBL/GenBank/DDBJ whole genome shotgun (WGS) entry which is preliminary data.</text>
</comment>
<dbReference type="Pfam" id="PF01476">
    <property type="entry name" value="LysM"/>
    <property type="match status" value="1"/>
</dbReference>
<dbReference type="AlphaFoldDB" id="A0A8H8R839"/>
<organism evidence="6 7">
    <name type="scientific">Lachnellula hyalina</name>
    <dbReference type="NCBI Taxonomy" id="1316788"/>
    <lineage>
        <taxon>Eukaryota</taxon>
        <taxon>Fungi</taxon>
        <taxon>Dikarya</taxon>
        <taxon>Ascomycota</taxon>
        <taxon>Pezizomycotina</taxon>
        <taxon>Leotiomycetes</taxon>
        <taxon>Helotiales</taxon>
        <taxon>Lachnaceae</taxon>
        <taxon>Lachnellula</taxon>
    </lineage>
</organism>
<dbReference type="SUPFAM" id="SSF54106">
    <property type="entry name" value="LysM domain"/>
    <property type="match status" value="1"/>
</dbReference>
<dbReference type="PROSITE" id="PS51782">
    <property type="entry name" value="LYSM"/>
    <property type="match status" value="1"/>
</dbReference>
<keyword evidence="4" id="KW-0732">Signal</keyword>
<dbReference type="InterPro" id="IPR036779">
    <property type="entry name" value="LysM_dom_sf"/>
</dbReference>
<dbReference type="Gene3D" id="3.10.350.10">
    <property type="entry name" value="LysM domain"/>
    <property type="match status" value="1"/>
</dbReference>
<protein>
    <recommendedName>
        <fullName evidence="5">LysM domain-containing protein</fullName>
    </recommendedName>
</protein>
<dbReference type="OrthoDB" id="1193027at2759"/>
<dbReference type="RefSeq" id="XP_031009012.1">
    <property type="nucleotide sequence ID" value="XM_031145704.1"/>
</dbReference>
<evidence type="ECO:0000259" key="5">
    <source>
        <dbReference type="PROSITE" id="PS51782"/>
    </source>
</evidence>
<keyword evidence="1" id="KW-0147">Chitin-binding</keyword>
<dbReference type="EMBL" id="QGMH01000009">
    <property type="protein sequence ID" value="TVY30226.1"/>
    <property type="molecule type" value="Genomic_DNA"/>
</dbReference>
<feature type="region of interest" description="Disordered" evidence="3">
    <location>
        <begin position="355"/>
        <end position="374"/>
    </location>
</feature>
<gene>
    <name evidence="6" type="ORF">LHYA1_G000713</name>
</gene>
<evidence type="ECO:0000256" key="3">
    <source>
        <dbReference type="SAM" id="MobiDB-lite"/>
    </source>
</evidence>
<feature type="compositionally biased region" description="Low complexity" evidence="3">
    <location>
        <begin position="355"/>
        <end position="372"/>
    </location>
</feature>
<keyword evidence="7" id="KW-1185">Reference proteome</keyword>
<dbReference type="GO" id="GO:0008061">
    <property type="term" value="F:chitin binding"/>
    <property type="evidence" value="ECO:0007669"/>
    <property type="project" value="UniProtKB-KW"/>
</dbReference>
<dbReference type="InterPro" id="IPR052210">
    <property type="entry name" value="LysM1-like"/>
</dbReference>
<evidence type="ECO:0000256" key="1">
    <source>
        <dbReference type="ARBA" id="ARBA00022669"/>
    </source>
</evidence>
<proteinExistence type="predicted"/>
<evidence type="ECO:0000313" key="7">
    <source>
        <dbReference type="Proteomes" id="UP000431533"/>
    </source>
</evidence>
<feature type="region of interest" description="Disordered" evidence="3">
    <location>
        <begin position="278"/>
        <end position="307"/>
    </location>
</feature>
<dbReference type="GeneID" id="41980911"/>
<feature type="signal peptide" evidence="4">
    <location>
        <begin position="1"/>
        <end position="19"/>
    </location>
</feature>
<feature type="domain" description="LysM" evidence="5">
    <location>
        <begin position="384"/>
        <end position="430"/>
    </location>
</feature>
<evidence type="ECO:0000256" key="2">
    <source>
        <dbReference type="ARBA" id="ARBA00023026"/>
    </source>
</evidence>
<keyword evidence="2" id="KW-0843">Virulence</keyword>
<evidence type="ECO:0000256" key="4">
    <source>
        <dbReference type="SAM" id="SignalP"/>
    </source>
</evidence>
<dbReference type="PANTHER" id="PTHR34997">
    <property type="entry name" value="AM15"/>
    <property type="match status" value="1"/>
</dbReference>
<accession>A0A8H8R839</accession>
<dbReference type="CDD" id="cd00118">
    <property type="entry name" value="LysM"/>
    <property type="match status" value="1"/>
</dbReference>
<evidence type="ECO:0000313" key="6">
    <source>
        <dbReference type="EMBL" id="TVY30226.1"/>
    </source>
</evidence>
<dbReference type="Proteomes" id="UP000431533">
    <property type="component" value="Unassembled WGS sequence"/>
</dbReference>
<sequence length="432" mass="43511">MFFLPLILAAGSFSTLISGAPVLSFLSNGVSQKASPSLKERGGYVVYGGTGDISSGWPASRSWLSFDTLFTANTDNIQNSCSQWNVANPSTDEISDIKSAITSVAASTGVDSRFILAIIIQESNGCVRAPTTNYGVSNPGLMQSHDGTGTCHDPSVQNPCPQSEITQMIQDGAGGTSAGDGLKQCIASSGATDDSKYFKAARIYNSGSIDSSGNLGAGIATHCYSSDLANRLTGWTGTSSGCSEGTIGTITGVSGGGASSGSSSSAAVSVAVPTSSTASSAAKSSTVPSSTASATKPTTSAGGIFQQEPSTTLSSVATSAASSIPASTATTTATTTAATVSSAATVTATATATSTTPAAATATSSTPVSSTADKYPYATSSCKSWYTVVANDYCELVEQKFGITAAELQQWNAQLEDDCSNLWLGYQYCVSA</sequence>
<feature type="chain" id="PRO_5034996740" description="LysM domain-containing protein" evidence="4">
    <location>
        <begin position="20"/>
        <end position="432"/>
    </location>
</feature>
<reference evidence="6 7" key="1">
    <citation type="submission" date="2018-05" db="EMBL/GenBank/DDBJ databases">
        <title>Genome sequencing and assembly of the regulated plant pathogen Lachnellula willkommii and related sister species for the development of diagnostic species identification markers.</title>
        <authorList>
            <person name="Giroux E."/>
            <person name="Bilodeau G."/>
        </authorList>
    </citation>
    <scope>NUCLEOTIDE SEQUENCE [LARGE SCALE GENOMIC DNA]</scope>
    <source>
        <strain evidence="6 7">CBS 185.66</strain>
    </source>
</reference>
<dbReference type="InterPro" id="IPR023346">
    <property type="entry name" value="Lysozyme-like_dom_sf"/>
</dbReference>
<dbReference type="Gene3D" id="1.10.530.10">
    <property type="match status" value="1"/>
</dbReference>